<dbReference type="RefSeq" id="WP_345431578.1">
    <property type="nucleotide sequence ID" value="NZ_BAABHK010000004.1"/>
</dbReference>
<evidence type="ECO:0000313" key="7">
    <source>
        <dbReference type="EMBL" id="GAA4625894.1"/>
    </source>
</evidence>
<dbReference type="InterPro" id="IPR019109">
    <property type="entry name" value="MamF_MmsF"/>
</dbReference>
<comment type="subcellular location">
    <subcellularLocation>
        <location evidence="1">Membrane</location>
        <topology evidence="1">Multi-pass membrane protein</topology>
    </subcellularLocation>
</comment>
<keyword evidence="4 6" id="KW-0472">Membrane</keyword>
<evidence type="ECO:0000256" key="6">
    <source>
        <dbReference type="SAM" id="Phobius"/>
    </source>
</evidence>
<evidence type="ECO:0000256" key="1">
    <source>
        <dbReference type="ARBA" id="ARBA00004141"/>
    </source>
</evidence>
<comment type="caution">
    <text evidence="7">The sequence shown here is derived from an EMBL/GenBank/DDBJ whole genome shotgun (WGS) entry which is preliminary data.</text>
</comment>
<accession>A0ABP8UAK8</accession>
<evidence type="ECO:0008006" key="9">
    <source>
        <dbReference type="Google" id="ProtNLM"/>
    </source>
</evidence>
<feature type="transmembrane region" description="Helical" evidence="6">
    <location>
        <begin position="175"/>
        <end position="193"/>
    </location>
</feature>
<feature type="compositionally biased region" description="Gly residues" evidence="5">
    <location>
        <begin position="10"/>
        <end position="37"/>
    </location>
</feature>
<keyword evidence="3 6" id="KW-1133">Transmembrane helix</keyword>
<dbReference type="EMBL" id="BAABHK010000004">
    <property type="protein sequence ID" value="GAA4625894.1"/>
    <property type="molecule type" value="Genomic_DNA"/>
</dbReference>
<reference evidence="8" key="1">
    <citation type="journal article" date="2019" name="Int. J. Syst. Evol. Microbiol.">
        <title>The Global Catalogue of Microorganisms (GCM) 10K type strain sequencing project: providing services to taxonomists for standard genome sequencing and annotation.</title>
        <authorList>
            <consortium name="The Broad Institute Genomics Platform"/>
            <consortium name="The Broad Institute Genome Sequencing Center for Infectious Disease"/>
            <person name="Wu L."/>
            <person name="Ma J."/>
        </authorList>
    </citation>
    <scope>NUCLEOTIDE SEQUENCE [LARGE SCALE GENOMIC DNA]</scope>
    <source>
        <strain evidence="8">JCM 17939</strain>
    </source>
</reference>
<evidence type="ECO:0000256" key="5">
    <source>
        <dbReference type="SAM" id="MobiDB-lite"/>
    </source>
</evidence>
<organism evidence="7 8">
    <name type="scientific">Actinoallomurus vinaceus</name>
    <dbReference type="NCBI Taxonomy" id="1080074"/>
    <lineage>
        <taxon>Bacteria</taxon>
        <taxon>Bacillati</taxon>
        <taxon>Actinomycetota</taxon>
        <taxon>Actinomycetes</taxon>
        <taxon>Streptosporangiales</taxon>
        <taxon>Thermomonosporaceae</taxon>
        <taxon>Actinoallomurus</taxon>
    </lineage>
</organism>
<feature type="compositionally biased region" description="Low complexity" evidence="5">
    <location>
        <begin position="68"/>
        <end position="78"/>
    </location>
</feature>
<proteinExistence type="predicted"/>
<name>A0ABP8UAK8_9ACTN</name>
<evidence type="ECO:0000313" key="8">
    <source>
        <dbReference type="Proteomes" id="UP001501442"/>
    </source>
</evidence>
<feature type="transmembrane region" description="Helical" evidence="6">
    <location>
        <begin position="113"/>
        <end position="133"/>
    </location>
</feature>
<keyword evidence="2 6" id="KW-0812">Transmembrane</keyword>
<sequence length="213" mass="22298">MTYGQQPGYGRPGLGGPGYGPGPGGQGYGPGHGGQGHGRAPVQGHGPSPYAQPGNAPGGYDQGGYQHGGYQQQPHGQQALPAAGYGPPQPAKRRREPTPTGGPVTDEDERWAVPAYVGIFVAGFIAPAIVYLLKGRSSRFARFHAVQALNLSIAMTACNVAAFAVTYFIGIQGLLITLAVLAIEYFCVVKAAIGANRCEWYRLPSIAAWPILR</sequence>
<evidence type="ECO:0000256" key="3">
    <source>
        <dbReference type="ARBA" id="ARBA00022989"/>
    </source>
</evidence>
<gene>
    <name evidence="7" type="ORF">GCM10023196_031870</name>
</gene>
<feature type="compositionally biased region" description="Gly residues" evidence="5">
    <location>
        <begin position="56"/>
        <end position="67"/>
    </location>
</feature>
<feature type="transmembrane region" description="Helical" evidence="6">
    <location>
        <begin position="145"/>
        <end position="169"/>
    </location>
</feature>
<evidence type="ECO:0000256" key="4">
    <source>
        <dbReference type="ARBA" id="ARBA00023136"/>
    </source>
</evidence>
<feature type="region of interest" description="Disordered" evidence="5">
    <location>
        <begin position="1"/>
        <end position="107"/>
    </location>
</feature>
<keyword evidence="8" id="KW-1185">Reference proteome</keyword>
<dbReference type="Proteomes" id="UP001501442">
    <property type="component" value="Unassembled WGS sequence"/>
</dbReference>
<evidence type="ECO:0000256" key="2">
    <source>
        <dbReference type="ARBA" id="ARBA00022692"/>
    </source>
</evidence>
<protein>
    <recommendedName>
        <fullName evidence="9">DUF4870 domain-containing protein</fullName>
    </recommendedName>
</protein>
<dbReference type="Pfam" id="PF09685">
    <property type="entry name" value="MamF_MmsF"/>
    <property type="match status" value="1"/>
</dbReference>